<dbReference type="PANTHER" id="PTHR36384">
    <property type="entry name" value="SAWADEE PROTEIN"/>
    <property type="match status" value="1"/>
</dbReference>
<gene>
    <name evidence="3" type="ORF">GOP47_0020791</name>
</gene>
<feature type="domain" description="SAWADEE" evidence="2">
    <location>
        <begin position="6"/>
        <end position="141"/>
    </location>
</feature>
<reference evidence="3" key="1">
    <citation type="submission" date="2021-01" db="EMBL/GenBank/DDBJ databases">
        <title>Adiantum capillus-veneris genome.</title>
        <authorList>
            <person name="Fang Y."/>
            <person name="Liao Q."/>
        </authorList>
    </citation>
    <scope>NUCLEOTIDE SEQUENCE</scope>
    <source>
        <strain evidence="3">H3</strain>
        <tissue evidence="3">Leaf</tissue>
    </source>
</reference>
<dbReference type="PANTHER" id="PTHR36384:SF1">
    <property type="entry name" value="SAWADEE PROTEIN"/>
    <property type="match status" value="1"/>
</dbReference>
<protein>
    <recommendedName>
        <fullName evidence="2">SAWADEE domain-containing protein</fullName>
    </recommendedName>
</protein>
<keyword evidence="4" id="KW-1185">Reference proteome</keyword>
<comment type="caution">
    <text evidence="3">The sequence shown here is derived from an EMBL/GenBank/DDBJ whole genome shotgun (WGS) entry which is preliminary data.</text>
</comment>
<dbReference type="Proteomes" id="UP000886520">
    <property type="component" value="Chromosome 20"/>
</dbReference>
<feature type="compositionally biased region" description="Polar residues" evidence="1">
    <location>
        <begin position="196"/>
        <end position="217"/>
    </location>
</feature>
<feature type="region of interest" description="Disordered" evidence="1">
    <location>
        <begin position="284"/>
        <end position="335"/>
    </location>
</feature>
<dbReference type="GO" id="GO:0003682">
    <property type="term" value="F:chromatin binding"/>
    <property type="evidence" value="ECO:0007669"/>
    <property type="project" value="InterPro"/>
</dbReference>
<feature type="compositionally biased region" description="Polar residues" evidence="1">
    <location>
        <begin position="293"/>
        <end position="303"/>
    </location>
</feature>
<proteinExistence type="predicted"/>
<name>A0A9D4Z913_ADICA</name>
<dbReference type="OrthoDB" id="1866990at2759"/>
<evidence type="ECO:0000256" key="1">
    <source>
        <dbReference type="SAM" id="MobiDB-lite"/>
    </source>
</evidence>
<evidence type="ECO:0000259" key="2">
    <source>
        <dbReference type="Pfam" id="PF16719"/>
    </source>
</evidence>
<dbReference type="EMBL" id="JABFUD020000020">
    <property type="protein sequence ID" value="KAI5064121.1"/>
    <property type="molecule type" value="Genomic_DNA"/>
</dbReference>
<dbReference type="AlphaFoldDB" id="A0A9D4Z913"/>
<feature type="compositionally biased region" description="Basic and acidic residues" evidence="1">
    <location>
        <begin position="307"/>
        <end position="324"/>
    </location>
</feature>
<evidence type="ECO:0000313" key="3">
    <source>
        <dbReference type="EMBL" id="KAI5064121.1"/>
    </source>
</evidence>
<evidence type="ECO:0000313" key="4">
    <source>
        <dbReference type="Proteomes" id="UP000886520"/>
    </source>
</evidence>
<sequence length="637" mass="71844">MREAVLEFKAKDGAWYAGTATFEGPFLRVHFEHFADEEDERWLPTKFKSPQDVKKMIRPASQPMQDFQCSSLRRGIFLCVACRQPGSDCFEYYDAKLQQIRRSPHKVDRGGQECCMCQFEVEWLGGPLVQKKQFVTCGDICLKTPGDIEDDPVIKDYLAEVKCGKVQKGKDASEKDILLTSKKRKVASSVDERGEQASSAKCEQSVSKNDSKGLDTSLQCGESSNHFRDYGIKKEGNLEGQPLKKICLSTQFTKSSEPPILSHNLPDLNKSAKGSVDFIEIDSDKEEDCKPSSRVSHTQTGAVNDTLVHKSVEGSDCSKRDNKGNPHKASPSLVDGFSTRHDFSGISNEQMFSCTGDGPACSYVALPRRRFKGEPYQCEAVGFIPVAPVHLTNMCTHSMCSHRNANISCKWTRSGDICPHSTTSQVCGQNAHFQADIPTQKQHFEDNGDVKEISRAQKENTREYFCLSEKGISHTQFLLVENIEKDVIPSKALKAIRKVTCDALMIYIWPSLDYETTRKGYICYQDFEAAETAYQKLCAENIFIVSSKGRPWIVSHTPLHKLDWMQMYSISAAIALKEDDLDEDKAAAEGDLFIWHKGTEEYTIARGKQKLFWEQQKVLRRQLQQFSAEERDLETLT</sequence>
<accession>A0A9D4Z913</accession>
<dbReference type="InterPro" id="IPR032001">
    <property type="entry name" value="SAWADEE_dom"/>
</dbReference>
<dbReference type="Pfam" id="PF16719">
    <property type="entry name" value="SAWADEE"/>
    <property type="match status" value="1"/>
</dbReference>
<feature type="region of interest" description="Disordered" evidence="1">
    <location>
        <begin position="188"/>
        <end position="217"/>
    </location>
</feature>
<organism evidence="3 4">
    <name type="scientific">Adiantum capillus-veneris</name>
    <name type="common">Maidenhair fern</name>
    <dbReference type="NCBI Taxonomy" id="13818"/>
    <lineage>
        <taxon>Eukaryota</taxon>
        <taxon>Viridiplantae</taxon>
        <taxon>Streptophyta</taxon>
        <taxon>Embryophyta</taxon>
        <taxon>Tracheophyta</taxon>
        <taxon>Polypodiopsida</taxon>
        <taxon>Polypodiidae</taxon>
        <taxon>Polypodiales</taxon>
        <taxon>Pteridineae</taxon>
        <taxon>Pteridaceae</taxon>
        <taxon>Vittarioideae</taxon>
        <taxon>Adiantum</taxon>
    </lineage>
</organism>